<sequence length="51" mass="5834">ASIWRNESVRGVEHAANREEGSSTRETPGRREGSEEVESCSQRQTKRFRSL</sequence>
<feature type="compositionally biased region" description="Basic and acidic residues" evidence="1">
    <location>
        <begin position="7"/>
        <end position="34"/>
    </location>
</feature>
<feature type="non-terminal residue" evidence="2">
    <location>
        <position position="51"/>
    </location>
</feature>
<gene>
    <name evidence="2" type="ORF">TGFOU_265990B</name>
</gene>
<feature type="non-terminal residue" evidence="2">
    <location>
        <position position="1"/>
    </location>
</feature>
<name>A0A086KC26_TOXGO</name>
<protein>
    <submittedName>
        <fullName evidence="2">Uncharacterized protein</fullName>
    </submittedName>
</protein>
<proteinExistence type="predicted"/>
<feature type="region of interest" description="Disordered" evidence="1">
    <location>
        <begin position="1"/>
        <end position="51"/>
    </location>
</feature>
<evidence type="ECO:0000313" key="2">
    <source>
        <dbReference type="EMBL" id="KFG41944.1"/>
    </source>
</evidence>
<accession>A0A086KC26</accession>
<dbReference type="AlphaFoldDB" id="A0A086KC26"/>
<dbReference type="Proteomes" id="UP000028838">
    <property type="component" value="Unassembled WGS sequence"/>
</dbReference>
<dbReference type="EMBL" id="AEYH02002202">
    <property type="protein sequence ID" value="KFG41944.1"/>
    <property type="molecule type" value="Genomic_DNA"/>
</dbReference>
<dbReference type="VEuPathDB" id="ToxoDB:TGFOU_265990B"/>
<reference evidence="2 3" key="1">
    <citation type="submission" date="2014-07" db="EMBL/GenBank/DDBJ databases">
        <authorList>
            <person name="Sibley D."/>
            <person name="Venepally P."/>
            <person name="Karamycheva S."/>
            <person name="Hadjithomas M."/>
            <person name="Khan A."/>
            <person name="Brunk B."/>
            <person name="Roos D."/>
            <person name="Caler E."/>
            <person name="Lorenzi H."/>
        </authorList>
    </citation>
    <scope>NUCLEOTIDE SEQUENCE [LARGE SCALE GENOMIC DNA]</scope>
    <source>
        <strain evidence="2 3">FOU</strain>
    </source>
</reference>
<organism evidence="2 3">
    <name type="scientific">Toxoplasma gondii FOU</name>
    <dbReference type="NCBI Taxonomy" id="943167"/>
    <lineage>
        <taxon>Eukaryota</taxon>
        <taxon>Sar</taxon>
        <taxon>Alveolata</taxon>
        <taxon>Apicomplexa</taxon>
        <taxon>Conoidasida</taxon>
        <taxon>Coccidia</taxon>
        <taxon>Eucoccidiorida</taxon>
        <taxon>Eimeriorina</taxon>
        <taxon>Sarcocystidae</taxon>
        <taxon>Toxoplasma</taxon>
    </lineage>
</organism>
<evidence type="ECO:0000256" key="1">
    <source>
        <dbReference type="SAM" id="MobiDB-lite"/>
    </source>
</evidence>
<comment type="caution">
    <text evidence="2">The sequence shown here is derived from an EMBL/GenBank/DDBJ whole genome shotgun (WGS) entry which is preliminary data.</text>
</comment>
<evidence type="ECO:0000313" key="3">
    <source>
        <dbReference type="Proteomes" id="UP000028838"/>
    </source>
</evidence>